<feature type="compositionally biased region" description="Low complexity" evidence="3">
    <location>
        <begin position="896"/>
        <end position="907"/>
    </location>
</feature>
<evidence type="ECO:0000259" key="4">
    <source>
        <dbReference type="PROSITE" id="PS51746"/>
    </source>
</evidence>
<dbReference type="SMART" id="SM00365">
    <property type="entry name" value="LRR_SD22"/>
    <property type="match status" value="6"/>
</dbReference>
<name>A0ABR2L1Q9_9EUKA</name>
<comment type="caution">
    <text evidence="5">The sequence shown here is derived from an EMBL/GenBank/DDBJ whole genome shotgun (WGS) entry which is preliminary data.</text>
</comment>
<keyword evidence="2" id="KW-0677">Repeat</keyword>
<dbReference type="InterPro" id="IPR036457">
    <property type="entry name" value="PPM-type-like_dom_sf"/>
</dbReference>
<dbReference type="InterPro" id="IPR001932">
    <property type="entry name" value="PPM-type_phosphatase-like_dom"/>
</dbReference>
<keyword evidence="6" id="KW-1185">Reference proteome</keyword>
<gene>
    <name evidence="5" type="ORF">M9Y10_015221</name>
</gene>
<evidence type="ECO:0000256" key="3">
    <source>
        <dbReference type="SAM" id="MobiDB-lite"/>
    </source>
</evidence>
<dbReference type="Pfam" id="PF13855">
    <property type="entry name" value="LRR_8"/>
    <property type="match status" value="3"/>
</dbReference>
<evidence type="ECO:0000256" key="1">
    <source>
        <dbReference type="ARBA" id="ARBA00022614"/>
    </source>
</evidence>
<dbReference type="SMART" id="SM00332">
    <property type="entry name" value="PP2Cc"/>
    <property type="match status" value="1"/>
</dbReference>
<dbReference type="SMART" id="SM00364">
    <property type="entry name" value="LRR_BAC"/>
    <property type="match status" value="10"/>
</dbReference>
<evidence type="ECO:0000313" key="5">
    <source>
        <dbReference type="EMBL" id="KAK8897281.1"/>
    </source>
</evidence>
<dbReference type="CDD" id="cd00143">
    <property type="entry name" value="PP2Cc"/>
    <property type="match status" value="1"/>
</dbReference>
<feature type="compositionally biased region" description="Basic and acidic residues" evidence="3">
    <location>
        <begin position="875"/>
        <end position="895"/>
    </location>
</feature>
<organism evidence="5 6">
    <name type="scientific">Tritrichomonas musculus</name>
    <dbReference type="NCBI Taxonomy" id="1915356"/>
    <lineage>
        <taxon>Eukaryota</taxon>
        <taxon>Metamonada</taxon>
        <taxon>Parabasalia</taxon>
        <taxon>Tritrichomonadida</taxon>
        <taxon>Tritrichomonadidae</taxon>
        <taxon>Tritrichomonas</taxon>
    </lineage>
</organism>
<protein>
    <recommendedName>
        <fullName evidence="4">PPM-type phosphatase domain-containing protein</fullName>
    </recommendedName>
</protein>
<evidence type="ECO:0000256" key="2">
    <source>
        <dbReference type="ARBA" id="ARBA00022737"/>
    </source>
</evidence>
<proteinExistence type="predicted"/>
<dbReference type="SUPFAM" id="SSF81606">
    <property type="entry name" value="PP2C-like"/>
    <property type="match status" value="1"/>
</dbReference>
<dbReference type="PROSITE" id="PS51450">
    <property type="entry name" value="LRR"/>
    <property type="match status" value="3"/>
</dbReference>
<feature type="compositionally biased region" description="Low complexity" evidence="3">
    <location>
        <begin position="919"/>
        <end position="930"/>
    </location>
</feature>
<dbReference type="PANTHER" id="PTHR48051:SF1">
    <property type="entry name" value="RAS SUPPRESSOR PROTEIN 1"/>
    <property type="match status" value="1"/>
</dbReference>
<keyword evidence="1" id="KW-0433">Leucine-rich repeat</keyword>
<feature type="domain" description="PPM-type phosphatase" evidence="4">
    <location>
        <begin position="660"/>
        <end position="993"/>
    </location>
</feature>
<dbReference type="InterPro" id="IPR001611">
    <property type="entry name" value="Leu-rich_rpt"/>
</dbReference>
<feature type="region of interest" description="Disordered" evidence="3">
    <location>
        <begin position="860"/>
        <end position="935"/>
    </location>
</feature>
<dbReference type="InterPro" id="IPR050216">
    <property type="entry name" value="LRR_domain-containing"/>
</dbReference>
<reference evidence="5 6" key="1">
    <citation type="submission" date="2024-04" db="EMBL/GenBank/DDBJ databases">
        <title>Tritrichomonas musculus Genome.</title>
        <authorList>
            <person name="Alves-Ferreira E."/>
            <person name="Grigg M."/>
            <person name="Lorenzi H."/>
            <person name="Galac M."/>
        </authorList>
    </citation>
    <scope>NUCLEOTIDE SEQUENCE [LARGE SCALE GENOMIC DNA]</scope>
    <source>
        <strain evidence="5 6">EAF2021</strain>
    </source>
</reference>
<dbReference type="Proteomes" id="UP001470230">
    <property type="component" value="Unassembled WGS sequence"/>
</dbReference>
<accession>A0ABR2L1Q9</accession>
<dbReference type="SMART" id="SM00369">
    <property type="entry name" value="LRR_TYP"/>
    <property type="match status" value="10"/>
</dbReference>
<dbReference type="InterPro" id="IPR032675">
    <property type="entry name" value="LRR_dom_sf"/>
</dbReference>
<evidence type="ECO:0000313" key="6">
    <source>
        <dbReference type="Proteomes" id="UP001470230"/>
    </source>
</evidence>
<dbReference type="SUPFAM" id="SSF52058">
    <property type="entry name" value="L domain-like"/>
    <property type="match status" value="2"/>
</dbReference>
<dbReference type="PANTHER" id="PTHR48051">
    <property type="match status" value="1"/>
</dbReference>
<dbReference type="Gene3D" id="3.60.40.10">
    <property type="entry name" value="PPM-type phosphatase domain"/>
    <property type="match status" value="2"/>
</dbReference>
<dbReference type="Pfam" id="PF00560">
    <property type="entry name" value="LRR_1"/>
    <property type="match status" value="2"/>
</dbReference>
<sequence length="1037" mass="117015">MLRVDTSTFLDEVDSSYFNEKMTSIEIYAKNVNLPIEPTYFNNVSKIRLVNCRLSTPPPSLSNYSMLVVLDLCENKLTDFPSNFFESFPKLSSLDISSNKLKNLNCKLPSTLTTLNVSYNESLDINSIWKQYLPLLTTLRASFCNIDELPCYEELDPTNDNLDSNSSDDDYSTNSSLPVFASSLTSLNLDGNNLTHIPPILSHFSELEDLSLYGNMINQIDPISFSHPLRSLNISYNKLEDQNKVNFTSEAHVNSLTFSANIVNDFPISLFNISDIKILSLLRIGLNGIIDVEFPQSLIAIDLSHNKITSFSEKCIRSMKNLLALNISFNNINELPDAFSIIGTGDEKFHLSKFFADHNRISNIPTSLLSSNFMEQFSVSNNKIHHLGQFRWPKLKMFNVSFNHLKELPDAFESSSLLQEVNVSFNEFESLPKSFSHCRKMTSFIASYNNFISVPQCVMAFSQLKTLSLSGNKLTTLPKGFASFFFLRFLDLSNNNFSIFPSQIANIRSIWFLSLSHNCLTEIPFPSETPETGNESDNDKGIEIENIFPPELRLLDLSFNKLKKFEIRRGTMQKLQSLSLDFNMLSIDELEFENLKNVQFLSVSCNASKTPLIDILSKLLAIPTLTHFEYINNDIKNSVEVPLRVHILDDSRCSVTRRFSVGYSATMGDRPSMEDSIGIEEFDNDHAIFIVCDGHSGPVASATASKCLCCEFRLINDKCKLDTDNENNDNNCDVKIAEYVQNSFQKINNLLKSMNINDGCTAALAYIREKTVYAAGIGDSRIVRVRKKSFERMTVDAKPYNREEYDRLRGEGLKVSSDGRINKKLAVARALGDFWCDDGLFVLPEVRSFQITGKDKIFSSKETSSAENNTTTHNNNEHNENGHNDDKADDMKDSNENNTNDVNTNNEQCDSNDNKKINLDNNIEENNNNNEEGEDDDIGLIIACDGLWDVISDERAAEIVRESKTGADAAVKLKNFAFSLQSKDNISVIVILFHPQEENQCGMSAINTVDTIPAYEDPEDEEDSFLNLPALQGRRRR</sequence>
<dbReference type="Pfam" id="PF00481">
    <property type="entry name" value="PP2C"/>
    <property type="match status" value="2"/>
</dbReference>
<dbReference type="PROSITE" id="PS51746">
    <property type="entry name" value="PPM_2"/>
    <property type="match status" value="1"/>
</dbReference>
<dbReference type="InterPro" id="IPR003591">
    <property type="entry name" value="Leu-rich_rpt_typical-subtyp"/>
</dbReference>
<dbReference type="EMBL" id="JAPFFF010000002">
    <property type="protein sequence ID" value="KAK8897281.1"/>
    <property type="molecule type" value="Genomic_DNA"/>
</dbReference>
<dbReference type="Gene3D" id="3.80.10.10">
    <property type="entry name" value="Ribonuclease Inhibitor"/>
    <property type="match status" value="5"/>
</dbReference>
<feature type="region of interest" description="Disordered" evidence="3">
    <location>
        <begin position="1015"/>
        <end position="1037"/>
    </location>
</feature>